<evidence type="ECO:0000259" key="1">
    <source>
        <dbReference type="PROSITE" id="PS51387"/>
    </source>
</evidence>
<dbReference type="PROSITE" id="PS51387">
    <property type="entry name" value="FAD_PCMH"/>
    <property type="match status" value="1"/>
</dbReference>
<dbReference type="InterPro" id="IPR006094">
    <property type="entry name" value="Oxid_FAD_bind_N"/>
</dbReference>
<dbReference type="GO" id="GO:0071555">
    <property type="term" value="P:cell wall organization"/>
    <property type="evidence" value="ECO:0007669"/>
    <property type="project" value="TreeGrafter"/>
</dbReference>
<dbReference type="GO" id="GO:0071949">
    <property type="term" value="F:FAD binding"/>
    <property type="evidence" value="ECO:0007669"/>
    <property type="project" value="InterPro"/>
</dbReference>
<sequence>RKLETEVSLGDLTWFPSGGSVGTFLQPAHMADLGEFLRDLATETEVHVLGSGSNTLFSGDRFDGVVVYLGERFGGFEILPDRSIRAGAGALTAEVAKSAMAQGLDITFLGAVPGTIGGAIAGNAGFLGKNICDYVVRATVVLRDGSVQTLKRATFANPGERVIALKGAIMIQAVLSLPEGEPDDLQKSLAQTMQQHRAIFPEVPLCTGHVFSAHSADPEGGEQQSPLERAAQILRRLGDFRLEGASLYLDRAFPNIIFAEDASDAAKLK</sequence>
<feature type="domain" description="FAD-binding PCMH-type" evidence="1">
    <location>
        <begin position="17"/>
        <end position="180"/>
    </location>
</feature>
<organism evidence="2">
    <name type="scientific">marine metagenome</name>
    <dbReference type="NCBI Taxonomy" id="408172"/>
    <lineage>
        <taxon>unclassified sequences</taxon>
        <taxon>metagenomes</taxon>
        <taxon>ecological metagenomes</taxon>
    </lineage>
</organism>
<feature type="non-terminal residue" evidence="2">
    <location>
        <position position="1"/>
    </location>
</feature>
<dbReference type="InterPro" id="IPR003170">
    <property type="entry name" value="MurB"/>
</dbReference>
<reference evidence="2" key="1">
    <citation type="submission" date="2018-05" db="EMBL/GenBank/DDBJ databases">
        <authorList>
            <person name="Lanie J.A."/>
            <person name="Ng W.-L."/>
            <person name="Kazmierczak K.M."/>
            <person name="Andrzejewski T.M."/>
            <person name="Davidsen T.M."/>
            <person name="Wayne K.J."/>
            <person name="Tettelin H."/>
            <person name="Glass J.I."/>
            <person name="Rusch D."/>
            <person name="Podicherti R."/>
            <person name="Tsui H.-C.T."/>
            <person name="Winkler M.E."/>
        </authorList>
    </citation>
    <scope>NUCLEOTIDE SEQUENCE</scope>
</reference>
<dbReference type="InterPro" id="IPR016169">
    <property type="entry name" value="FAD-bd_PCMH_sub2"/>
</dbReference>
<dbReference type="GO" id="GO:0008762">
    <property type="term" value="F:UDP-N-acetylmuramate dehydrogenase activity"/>
    <property type="evidence" value="ECO:0007669"/>
    <property type="project" value="InterPro"/>
</dbReference>
<gene>
    <name evidence="2" type="ORF">METZ01_LOCUS424092</name>
</gene>
<dbReference type="PANTHER" id="PTHR21071">
    <property type="entry name" value="UDP-N-ACETYLENOLPYRUVOYLGLUCOSAMINE REDUCTASE"/>
    <property type="match status" value="1"/>
</dbReference>
<dbReference type="HAMAP" id="MF_00037">
    <property type="entry name" value="MurB"/>
    <property type="match status" value="1"/>
</dbReference>
<dbReference type="InterPro" id="IPR016166">
    <property type="entry name" value="FAD-bd_PCMH"/>
</dbReference>
<dbReference type="Gene3D" id="3.30.465.10">
    <property type="match status" value="1"/>
</dbReference>
<dbReference type="SUPFAM" id="SSF56176">
    <property type="entry name" value="FAD-binding/transporter-associated domain-like"/>
    <property type="match status" value="1"/>
</dbReference>
<accession>A0A382XLQ9</accession>
<dbReference type="Gene3D" id="3.30.43.10">
    <property type="entry name" value="Uridine Diphospho-n-acetylenolpyruvylglucosamine Reductase, domain 2"/>
    <property type="match status" value="1"/>
</dbReference>
<evidence type="ECO:0000313" key="2">
    <source>
        <dbReference type="EMBL" id="SVD71238.1"/>
    </source>
</evidence>
<dbReference type="EMBL" id="UINC01168280">
    <property type="protein sequence ID" value="SVD71238.1"/>
    <property type="molecule type" value="Genomic_DNA"/>
</dbReference>
<dbReference type="PANTHER" id="PTHR21071:SF4">
    <property type="entry name" value="UDP-N-ACETYLENOLPYRUVOYLGLUCOSAMINE REDUCTASE"/>
    <property type="match status" value="1"/>
</dbReference>
<dbReference type="AlphaFoldDB" id="A0A382XLQ9"/>
<dbReference type="Pfam" id="PF01565">
    <property type="entry name" value="FAD_binding_4"/>
    <property type="match status" value="1"/>
</dbReference>
<dbReference type="InterPro" id="IPR036318">
    <property type="entry name" value="FAD-bd_PCMH-like_sf"/>
</dbReference>
<dbReference type="GO" id="GO:0005829">
    <property type="term" value="C:cytosol"/>
    <property type="evidence" value="ECO:0007669"/>
    <property type="project" value="TreeGrafter"/>
</dbReference>
<protein>
    <recommendedName>
        <fullName evidence="1">FAD-binding PCMH-type domain-containing protein</fullName>
    </recommendedName>
</protein>
<name>A0A382XLQ9_9ZZZZ</name>
<feature type="non-terminal residue" evidence="2">
    <location>
        <position position="269"/>
    </location>
</feature>
<proteinExistence type="inferred from homology"/>
<dbReference type="InterPro" id="IPR016167">
    <property type="entry name" value="FAD-bd_PCMH_sub1"/>
</dbReference>